<comment type="caution">
    <text evidence="1">The sequence shown here is derived from an EMBL/GenBank/DDBJ whole genome shotgun (WGS) entry which is preliminary data.</text>
</comment>
<gene>
    <name evidence="1" type="ORF">LCGC14_0752260</name>
</gene>
<evidence type="ECO:0000313" key="1">
    <source>
        <dbReference type="EMBL" id="KKN38531.1"/>
    </source>
</evidence>
<name>A0A0F9SNP3_9ZZZZ</name>
<protein>
    <submittedName>
        <fullName evidence="1">Uncharacterized protein</fullName>
    </submittedName>
</protein>
<dbReference type="AlphaFoldDB" id="A0A0F9SNP3"/>
<reference evidence="1" key="1">
    <citation type="journal article" date="2015" name="Nature">
        <title>Complex archaea that bridge the gap between prokaryotes and eukaryotes.</title>
        <authorList>
            <person name="Spang A."/>
            <person name="Saw J.H."/>
            <person name="Jorgensen S.L."/>
            <person name="Zaremba-Niedzwiedzka K."/>
            <person name="Martijn J."/>
            <person name="Lind A.E."/>
            <person name="van Eijk R."/>
            <person name="Schleper C."/>
            <person name="Guy L."/>
            <person name="Ettema T.J."/>
        </authorList>
    </citation>
    <scope>NUCLEOTIDE SEQUENCE</scope>
</reference>
<proteinExistence type="predicted"/>
<accession>A0A0F9SNP3</accession>
<organism evidence="1">
    <name type="scientific">marine sediment metagenome</name>
    <dbReference type="NCBI Taxonomy" id="412755"/>
    <lineage>
        <taxon>unclassified sequences</taxon>
        <taxon>metagenomes</taxon>
        <taxon>ecological metagenomes</taxon>
    </lineage>
</organism>
<sequence length="77" mass="9186">MEIKFIIDQTGHKLHTFLNGKRIHMILSKSHLKEIKNVSGMAHLEDLTEYANYLKQMGFWDIELIGKEYEVFYREIT</sequence>
<dbReference type="EMBL" id="LAZR01001821">
    <property type="protein sequence ID" value="KKN38531.1"/>
    <property type="molecule type" value="Genomic_DNA"/>
</dbReference>